<evidence type="ECO:0000259" key="3">
    <source>
        <dbReference type="PROSITE" id="PS51677"/>
    </source>
</evidence>
<dbReference type="AlphaFoldDB" id="A0A7Y9QTC2"/>
<dbReference type="Gene3D" id="3.20.20.370">
    <property type="entry name" value="Glycoside hydrolase/deacetylase"/>
    <property type="match status" value="1"/>
</dbReference>
<protein>
    <submittedName>
        <fullName evidence="4">Peptidoglycan/xylan/chitin deacetylase (PgdA/CDA1 family)</fullName>
    </submittedName>
</protein>
<gene>
    <name evidence="4" type="ORF">BDD16_000028</name>
</gene>
<sequence>MIRISRPIARWFVQARYPSGTNLLPILMYHRVLTEPDPLQPDVPHQALLAEQFRTLAGAFNVLPLHEAAELLRNGGLPPGAACITFDDGYRDNHDLALPLLREYKLPATVFVASGFLNGGRMFNDSVVETVRRLDTGEIDLSRVGLGKRLVSDMASRRTLIGELTKAVKYLDPVERDDFCEDLCRRAGSRLPTDLMMDDRHVKAMSDAGVDIGGHTVSHPILARVDGPAAQREIESNRDHLTALTGRQPLCFAYPNGKPNLDYTSAHARMVNGAGYKAAVSTAVGVASDDADTFQLPRFMPRERSAAQFVARMVRMATHRHRQVAD</sequence>
<dbReference type="SUPFAM" id="SSF88713">
    <property type="entry name" value="Glycoside hydrolase/deacetylase"/>
    <property type="match status" value="1"/>
</dbReference>
<dbReference type="InterPro" id="IPR002509">
    <property type="entry name" value="NODB_dom"/>
</dbReference>
<comment type="caution">
    <text evidence="4">The sequence shown here is derived from an EMBL/GenBank/DDBJ whole genome shotgun (WGS) entry which is preliminary data.</text>
</comment>
<dbReference type="GO" id="GO:0005975">
    <property type="term" value="P:carbohydrate metabolic process"/>
    <property type="evidence" value="ECO:0007669"/>
    <property type="project" value="InterPro"/>
</dbReference>
<dbReference type="EMBL" id="JACCFH010000001">
    <property type="protein sequence ID" value="NYG31042.1"/>
    <property type="molecule type" value="Genomic_DNA"/>
</dbReference>
<dbReference type="InterPro" id="IPR011330">
    <property type="entry name" value="Glyco_hydro/deAcase_b/a-brl"/>
</dbReference>
<name>A0A7Y9QTC2_9BURK</name>
<proteinExistence type="predicted"/>
<dbReference type="Pfam" id="PF01522">
    <property type="entry name" value="Polysacc_deac_1"/>
    <property type="match status" value="1"/>
</dbReference>
<dbReference type="InterPro" id="IPR051398">
    <property type="entry name" value="Polysacch_Deacetylase"/>
</dbReference>
<dbReference type="GO" id="GO:0005576">
    <property type="term" value="C:extracellular region"/>
    <property type="evidence" value="ECO:0007669"/>
    <property type="project" value="UniProtKB-SubCell"/>
</dbReference>
<accession>A0A7Y9QTC2</accession>
<organism evidence="4 5">
    <name type="scientific">Sphaerotilus montanus</name>
    <dbReference type="NCBI Taxonomy" id="522889"/>
    <lineage>
        <taxon>Bacteria</taxon>
        <taxon>Pseudomonadati</taxon>
        <taxon>Pseudomonadota</taxon>
        <taxon>Betaproteobacteria</taxon>
        <taxon>Burkholderiales</taxon>
        <taxon>Sphaerotilaceae</taxon>
        <taxon>Sphaerotilus</taxon>
    </lineage>
</organism>
<dbReference type="RefSeq" id="WP_179631948.1">
    <property type="nucleotide sequence ID" value="NZ_CAXYYM010000059.1"/>
</dbReference>
<feature type="domain" description="NodB homology" evidence="3">
    <location>
        <begin position="80"/>
        <end position="326"/>
    </location>
</feature>
<dbReference type="PANTHER" id="PTHR34216">
    <property type="match status" value="1"/>
</dbReference>
<comment type="subcellular location">
    <subcellularLocation>
        <location evidence="1">Secreted</location>
    </subcellularLocation>
</comment>
<dbReference type="PROSITE" id="PS51677">
    <property type="entry name" value="NODB"/>
    <property type="match status" value="1"/>
</dbReference>
<evidence type="ECO:0000313" key="4">
    <source>
        <dbReference type="EMBL" id="NYG31042.1"/>
    </source>
</evidence>
<dbReference type="CDD" id="cd10918">
    <property type="entry name" value="CE4_NodB_like_5s_6s"/>
    <property type="match status" value="1"/>
</dbReference>
<evidence type="ECO:0000256" key="1">
    <source>
        <dbReference type="ARBA" id="ARBA00004613"/>
    </source>
</evidence>
<reference evidence="4 5" key="1">
    <citation type="submission" date="2020-07" db="EMBL/GenBank/DDBJ databases">
        <title>Genomic Encyclopedia of Archaeal and Bacterial Type Strains, Phase II (KMG-II): from individual species to whole genera.</title>
        <authorList>
            <person name="Goeker M."/>
        </authorList>
    </citation>
    <scope>NUCLEOTIDE SEQUENCE [LARGE SCALE GENOMIC DNA]</scope>
    <source>
        <strain evidence="4 5">DSM 21226</strain>
    </source>
</reference>
<keyword evidence="2" id="KW-0732">Signal</keyword>
<dbReference type="PANTHER" id="PTHR34216:SF3">
    <property type="entry name" value="POLY-BETA-1,6-N-ACETYL-D-GLUCOSAMINE N-DEACETYLASE"/>
    <property type="match status" value="1"/>
</dbReference>
<dbReference type="GO" id="GO:0016810">
    <property type="term" value="F:hydrolase activity, acting on carbon-nitrogen (but not peptide) bonds"/>
    <property type="evidence" value="ECO:0007669"/>
    <property type="project" value="InterPro"/>
</dbReference>
<dbReference type="Proteomes" id="UP000518288">
    <property type="component" value="Unassembled WGS sequence"/>
</dbReference>
<evidence type="ECO:0000313" key="5">
    <source>
        <dbReference type="Proteomes" id="UP000518288"/>
    </source>
</evidence>
<keyword evidence="5" id="KW-1185">Reference proteome</keyword>
<evidence type="ECO:0000256" key="2">
    <source>
        <dbReference type="ARBA" id="ARBA00022729"/>
    </source>
</evidence>